<dbReference type="PROSITE" id="PS50017">
    <property type="entry name" value="DEATH_DOMAIN"/>
    <property type="match status" value="1"/>
</dbReference>
<evidence type="ECO:0000259" key="1">
    <source>
        <dbReference type="PROSITE" id="PS50017"/>
    </source>
</evidence>
<dbReference type="GO" id="GO:0008045">
    <property type="term" value="P:motor neuron axon guidance"/>
    <property type="evidence" value="ECO:0007669"/>
    <property type="project" value="TreeGrafter"/>
</dbReference>
<feature type="non-terminal residue" evidence="2">
    <location>
        <position position="1"/>
    </location>
</feature>
<protein>
    <submittedName>
        <fullName evidence="2">Death domain protein</fullName>
    </submittedName>
</protein>
<dbReference type="PANTHER" id="PTHR12582">
    <property type="entry name" value="NETRIN RECEPTOR UNC5"/>
    <property type="match status" value="1"/>
</dbReference>
<accession>A0A0C2G3R0</accession>
<dbReference type="Proteomes" id="UP000054047">
    <property type="component" value="Unassembled WGS sequence"/>
</dbReference>
<dbReference type="OrthoDB" id="5973910at2759"/>
<dbReference type="SUPFAM" id="SSF47986">
    <property type="entry name" value="DEATH domain"/>
    <property type="match status" value="1"/>
</dbReference>
<name>A0A0C2G3R0_9BILA</name>
<organism evidence="2 3">
    <name type="scientific">Ancylostoma duodenale</name>
    <dbReference type="NCBI Taxonomy" id="51022"/>
    <lineage>
        <taxon>Eukaryota</taxon>
        <taxon>Metazoa</taxon>
        <taxon>Ecdysozoa</taxon>
        <taxon>Nematoda</taxon>
        <taxon>Chromadorea</taxon>
        <taxon>Rhabditida</taxon>
        <taxon>Rhabditina</taxon>
        <taxon>Rhabditomorpha</taxon>
        <taxon>Strongyloidea</taxon>
        <taxon>Ancylostomatidae</taxon>
        <taxon>Ancylostomatinae</taxon>
        <taxon>Ancylostoma</taxon>
    </lineage>
</organism>
<dbReference type="SMART" id="SM00005">
    <property type="entry name" value="DEATH"/>
    <property type="match status" value="1"/>
</dbReference>
<dbReference type="Pfam" id="PF00531">
    <property type="entry name" value="Death"/>
    <property type="match status" value="1"/>
</dbReference>
<dbReference type="PANTHER" id="PTHR12582:SF47">
    <property type="entry name" value="NETRIN RECEPTOR UNC-5"/>
    <property type="match status" value="1"/>
</dbReference>
<dbReference type="AlphaFoldDB" id="A0A0C2G3R0"/>
<proteinExistence type="predicted"/>
<dbReference type="GO" id="GO:0016020">
    <property type="term" value="C:membrane"/>
    <property type="evidence" value="ECO:0007669"/>
    <property type="project" value="InterPro"/>
</dbReference>
<dbReference type="EMBL" id="KN740967">
    <property type="protein sequence ID" value="KIH53539.1"/>
    <property type="molecule type" value="Genomic_DNA"/>
</dbReference>
<feature type="domain" description="Death" evidence="1">
    <location>
        <begin position="39"/>
        <end position="109"/>
    </location>
</feature>
<dbReference type="InterPro" id="IPR037936">
    <property type="entry name" value="UNC5A-D"/>
</dbReference>
<sequence length="116" mass="13412">YDKPPPEEDRTVTADFHLPLEVKDELSRLLDPPTDPDRDWRGLAKKLHSDSQKWEFQYFATRPGCSPTTLLLDLWEARECGSLRAAHDLLQTLRVMGRPDAVVLLEQYLSHFSYTS</sequence>
<evidence type="ECO:0000313" key="2">
    <source>
        <dbReference type="EMBL" id="KIH53539.1"/>
    </source>
</evidence>
<dbReference type="Gene3D" id="1.10.533.10">
    <property type="entry name" value="Death Domain, Fas"/>
    <property type="match status" value="1"/>
</dbReference>
<evidence type="ECO:0000313" key="3">
    <source>
        <dbReference type="Proteomes" id="UP000054047"/>
    </source>
</evidence>
<keyword evidence="3" id="KW-1185">Reference proteome</keyword>
<dbReference type="InterPro" id="IPR011029">
    <property type="entry name" value="DEATH-like_dom_sf"/>
</dbReference>
<reference evidence="2 3" key="1">
    <citation type="submission" date="2013-12" db="EMBL/GenBank/DDBJ databases">
        <title>Draft genome of the parsitic nematode Ancylostoma duodenale.</title>
        <authorList>
            <person name="Mitreva M."/>
        </authorList>
    </citation>
    <scope>NUCLEOTIDE SEQUENCE [LARGE SCALE GENOMIC DNA]</scope>
    <source>
        <strain evidence="2 3">Zhejiang</strain>
    </source>
</reference>
<gene>
    <name evidence="2" type="ORF">ANCDUO_16328</name>
</gene>
<dbReference type="InterPro" id="IPR000488">
    <property type="entry name" value="Death_dom"/>
</dbReference>
<dbReference type="GO" id="GO:0005042">
    <property type="term" value="F:netrin receptor activity"/>
    <property type="evidence" value="ECO:0007669"/>
    <property type="project" value="InterPro"/>
</dbReference>